<feature type="domain" description="Glycosyltransferase 2-like" evidence="1">
    <location>
        <begin position="73"/>
        <end position="159"/>
    </location>
</feature>
<organism evidence="2 3">
    <name type="scientific">Lactococcus lactis</name>
    <dbReference type="NCBI Taxonomy" id="1358"/>
    <lineage>
        <taxon>Bacteria</taxon>
        <taxon>Bacillati</taxon>
        <taxon>Bacillota</taxon>
        <taxon>Bacilli</taxon>
        <taxon>Lactobacillales</taxon>
        <taxon>Streptococcaceae</taxon>
        <taxon>Lactococcus</taxon>
    </lineage>
</organism>
<dbReference type="Pfam" id="PF00535">
    <property type="entry name" value="Glycos_transf_2"/>
    <property type="match status" value="1"/>
</dbReference>
<gene>
    <name evidence="2" type="ORF">RZO31_05745</name>
</gene>
<dbReference type="InterPro" id="IPR001173">
    <property type="entry name" value="Glyco_trans_2-like"/>
</dbReference>
<dbReference type="SUPFAM" id="SSF53448">
    <property type="entry name" value="Nucleotide-diphospho-sugar transferases"/>
    <property type="match status" value="1"/>
</dbReference>
<evidence type="ECO:0000259" key="1">
    <source>
        <dbReference type="Pfam" id="PF00535"/>
    </source>
</evidence>
<dbReference type="Gene3D" id="3.90.550.10">
    <property type="entry name" value="Spore Coat Polysaccharide Biosynthesis Protein SpsA, Chain A"/>
    <property type="match status" value="1"/>
</dbReference>
<dbReference type="PANTHER" id="PTHR43630:SF2">
    <property type="entry name" value="GLYCOSYLTRANSFERASE"/>
    <property type="match status" value="1"/>
</dbReference>
<dbReference type="RefSeq" id="WP_259749367.1">
    <property type="nucleotide sequence ID" value="NZ_JAWHVL010000014.1"/>
</dbReference>
<name>A0AAE4SZP7_9LACT</name>
<sequence length="451" mass="52964">MTYSNWLTELIENEEVRQEFNKEALYPIFLAAQSLKLDDKTLKPSFFNIGYKQYLMALVKNFNNNRKYTKVTIGIMTKNQEDKIKDTIEKSLDFCDCLIVVDTGSNDSTVDKIKELKSEKIKLYEIPWFDDFAGMRNKIKELNNNKWLFFIDSDELIDNKENFQLLKNSLNLIDILSDGYPVSLQIKQWASKYSSFSFIDRIIRKNDHTEFYGKVHEGVYAIKGSLIPVHFDFQIRNTGLEDGEMRKFDKKNKYKKLTLELLSEDPDNPRWISNMTNPDNKTTFKELKEYANFLKRGFLINPEKGITLSNLRESEYLHSILVKYLLTRLTIQENDKVITESHVALKKFPQSTFILFIYHMGKYQKNFQEKALLYEELLIDIDSLNIDEAEEVSQQKQDLIESLVVKYMFDFHDYSSVKELISEISDTAALENIKFEKNVINSLFNSSSNKQ</sequence>
<comment type="caution">
    <text evidence="2">The sequence shown here is derived from an EMBL/GenBank/DDBJ whole genome shotgun (WGS) entry which is preliminary data.</text>
</comment>
<reference evidence="2" key="1">
    <citation type="submission" date="2023-10" db="EMBL/GenBank/DDBJ databases">
        <title>Production of high quality cheese from raw caw milk (raw cheese).</title>
        <authorList>
            <person name="Samouris G."/>
        </authorList>
    </citation>
    <scope>NUCLEOTIDE SEQUENCE</scope>
    <source>
        <strain evidence="2">M17-3</strain>
    </source>
</reference>
<proteinExistence type="predicted"/>
<dbReference type="PANTHER" id="PTHR43630">
    <property type="entry name" value="POLY-BETA-1,6-N-ACETYL-D-GLUCOSAMINE SYNTHASE"/>
    <property type="match status" value="1"/>
</dbReference>
<dbReference type="EMBL" id="JAWHVL010000014">
    <property type="protein sequence ID" value="MDV2632376.1"/>
    <property type="molecule type" value="Genomic_DNA"/>
</dbReference>
<accession>A0AAE4SZP7</accession>
<evidence type="ECO:0000313" key="2">
    <source>
        <dbReference type="EMBL" id="MDV2632376.1"/>
    </source>
</evidence>
<dbReference type="AlphaFoldDB" id="A0AAE4SZP7"/>
<evidence type="ECO:0000313" key="3">
    <source>
        <dbReference type="Proteomes" id="UP001186047"/>
    </source>
</evidence>
<dbReference type="InterPro" id="IPR029044">
    <property type="entry name" value="Nucleotide-diphossugar_trans"/>
</dbReference>
<dbReference type="Proteomes" id="UP001186047">
    <property type="component" value="Unassembled WGS sequence"/>
</dbReference>
<protein>
    <submittedName>
        <fullName evidence="2">Glycosyltransferase family 2 protein</fullName>
    </submittedName>
</protein>